<evidence type="ECO:0000256" key="9">
    <source>
        <dbReference type="SAM" id="Phobius"/>
    </source>
</evidence>
<evidence type="ECO:0000259" key="11">
    <source>
        <dbReference type="Pfam" id="PF07730"/>
    </source>
</evidence>
<feature type="transmembrane region" description="Helical" evidence="9">
    <location>
        <begin position="369"/>
        <end position="388"/>
    </location>
</feature>
<keyword evidence="9" id="KW-0812">Transmembrane</keyword>
<dbReference type="InterPro" id="IPR050482">
    <property type="entry name" value="Sensor_HK_TwoCompSys"/>
</dbReference>
<reference evidence="12 13" key="1">
    <citation type="submission" date="2016-10" db="EMBL/GenBank/DDBJ databases">
        <authorList>
            <person name="de Groot N.N."/>
        </authorList>
    </citation>
    <scope>NUCLEOTIDE SEQUENCE [LARGE SCALE GENOMIC DNA]</scope>
    <source>
        <strain evidence="12 13">CGMCC 4.6533</strain>
    </source>
</reference>
<keyword evidence="13" id="KW-1185">Reference proteome</keyword>
<feature type="transmembrane region" description="Helical" evidence="9">
    <location>
        <begin position="12"/>
        <end position="39"/>
    </location>
</feature>
<name>A0A1G8TU63_9ACTN</name>
<dbReference type="InterPro" id="IPR011712">
    <property type="entry name" value="Sig_transdc_His_kin_sub3_dim/P"/>
</dbReference>
<dbReference type="EC" id="2.7.13.3" evidence="2"/>
<dbReference type="Gene3D" id="1.20.5.1930">
    <property type="match status" value="1"/>
</dbReference>
<evidence type="ECO:0000313" key="13">
    <source>
        <dbReference type="Proteomes" id="UP000199202"/>
    </source>
</evidence>
<organism evidence="12 13">
    <name type="scientific">Nonomuraea jiangxiensis</name>
    <dbReference type="NCBI Taxonomy" id="633440"/>
    <lineage>
        <taxon>Bacteria</taxon>
        <taxon>Bacillati</taxon>
        <taxon>Actinomycetota</taxon>
        <taxon>Actinomycetes</taxon>
        <taxon>Streptosporangiales</taxon>
        <taxon>Streptosporangiaceae</taxon>
        <taxon>Nonomuraea</taxon>
    </lineage>
</organism>
<evidence type="ECO:0000256" key="3">
    <source>
        <dbReference type="ARBA" id="ARBA00022553"/>
    </source>
</evidence>
<keyword evidence="9" id="KW-0472">Membrane</keyword>
<dbReference type="InterPro" id="IPR036890">
    <property type="entry name" value="HATPase_C_sf"/>
</dbReference>
<keyword evidence="4" id="KW-0808">Transferase</keyword>
<gene>
    <name evidence="12" type="ORF">SAMN05421869_110289</name>
</gene>
<dbReference type="RefSeq" id="WP_218135944.1">
    <property type="nucleotide sequence ID" value="NZ_FNDJ01000010.1"/>
</dbReference>
<sequence>MGWWPPGPTAVLIGVAAASAGLSTVGLWWAVATAVAAFLAGMRPGPARPAVLVLVGVLAVGMVVVVVVPAWLAQGDRFLAVVVGAAMVPWFAGRFWRQYRELVRAGWERAESLEREQGLLAERVRLRERTLIAQDMHDVLGHELSLIALAAGALHLDSDLAPEHRAAAQDIRARAGTAVERLGEVIGVLREDGRPGGPAGGTVSDLVRRASAAGLPVTLHVEGEAGRVPPVAERAAYRVVQEALTNAAKHAPDASVTVRLRYTDTEIQVVVDSGPPTATGRARGSGPATATGLATAARSVAAAGGGWGLVGLDERVRLAGGVLVHGPTGRGFTVSARLPRDRAAHTGFPAEDPVVPRERRRVHRNVRRTVAVAIMLPVATAVVVGGLLRTWEILAVRHSVLAPDLYAGLRIGQPRPDLARLLPEQQTARRPPAAEPAAPGTTCEYYAMTADPFDDRYADAYRLCFRAGRLESADALVAR</sequence>
<dbReference type="Pfam" id="PF02518">
    <property type="entry name" value="HATPase_c"/>
    <property type="match status" value="1"/>
</dbReference>
<evidence type="ECO:0000256" key="1">
    <source>
        <dbReference type="ARBA" id="ARBA00000085"/>
    </source>
</evidence>
<comment type="catalytic activity">
    <reaction evidence="1">
        <text>ATP + protein L-histidine = ADP + protein N-phospho-L-histidine.</text>
        <dbReference type="EC" id="2.7.13.3"/>
    </reaction>
</comment>
<evidence type="ECO:0000256" key="5">
    <source>
        <dbReference type="ARBA" id="ARBA00022741"/>
    </source>
</evidence>
<dbReference type="Gene3D" id="3.30.565.10">
    <property type="entry name" value="Histidine kinase-like ATPase, C-terminal domain"/>
    <property type="match status" value="1"/>
</dbReference>
<dbReference type="GO" id="GO:0046983">
    <property type="term" value="F:protein dimerization activity"/>
    <property type="evidence" value="ECO:0007669"/>
    <property type="project" value="InterPro"/>
</dbReference>
<dbReference type="Pfam" id="PF07730">
    <property type="entry name" value="HisKA_3"/>
    <property type="match status" value="1"/>
</dbReference>
<keyword evidence="5" id="KW-0547">Nucleotide-binding</keyword>
<keyword evidence="6 12" id="KW-0418">Kinase</keyword>
<feature type="domain" description="Histidine kinase/HSP90-like ATPase" evidence="10">
    <location>
        <begin position="233"/>
        <end position="341"/>
    </location>
</feature>
<evidence type="ECO:0000256" key="2">
    <source>
        <dbReference type="ARBA" id="ARBA00012438"/>
    </source>
</evidence>
<accession>A0A1G8TU63</accession>
<evidence type="ECO:0000259" key="10">
    <source>
        <dbReference type="Pfam" id="PF02518"/>
    </source>
</evidence>
<dbReference type="Proteomes" id="UP000199202">
    <property type="component" value="Unassembled WGS sequence"/>
</dbReference>
<dbReference type="AlphaFoldDB" id="A0A1G8TU63"/>
<feature type="transmembrane region" description="Helical" evidence="9">
    <location>
        <begin position="78"/>
        <end position="96"/>
    </location>
</feature>
<dbReference type="CDD" id="cd16917">
    <property type="entry name" value="HATPase_UhpB-NarQ-NarX-like"/>
    <property type="match status" value="1"/>
</dbReference>
<dbReference type="GO" id="GO:0000155">
    <property type="term" value="F:phosphorelay sensor kinase activity"/>
    <property type="evidence" value="ECO:0007669"/>
    <property type="project" value="InterPro"/>
</dbReference>
<dbReference type="EMBL" id="FNDJ01000010">
    <property type="protein sequence ID" value="SDJ45116.1"/>
    <property type="molecule type" value="Genomic_DNA"/>
</dbReference>
<evidence type="ECO:0000256" key="4">
    <source>
        <dbReference type="ARBA" id="ARBA00022679"/>
    </source>
</evidence>
<dbReference type="GO" id="GO:0005524">
    <property type="term" value="F:ATP binding"/>
    <property type="evidence" value="ECO:0007669"/>
    <property type="project" value="UniProtKB-KW"/>
</dbReference>
<dbReference type="PANTHER" id="PTHR24421">
    <property type="entry name" value="NITRATE/NITRITE SENSOR PROTEIN NARX-RELATED"/>
    <property type="match status" value="1"/>
</dbReference>
<feature type="transmembrane region" description="Helical" evidence="9">
    <location>
        <begin position="51"/>
        <end position="72"/>
    </location>
</feature>
<dbReference type="SUPFAM" id="SSF55874">
    <property type="entry name" value="ATPase domain of HSP90 chaperone/DNA topoisomerase II/histidine kinase"/>
    <property type="match status" value="1"/>
</dbReference>
<evidence type="ECO:0000256" key="7">
    <source>
        <dbReference type="ARBA" id="ARBA00022840"/>
    </source>
</evidence>
<evidence type="ECO:0000256" key="8">
    <source>
        <dbReference type="ARBA" id="ARBA00023012"/>
    </source>
</evidence>
<dbReference type="InterPro" id="IPR003594">
    <property type="entry name" value="HATPase_dom"/>
</dbReference>
<keyword evidence="3" id="KW-0597">Phosphoprotein</keyword>
<keyword evidence="8" id="KW-0902">Two-component regulatory system</keyword>
<evidence type="ECO:0000256" key="6">
    <source>
        <dbReference type="ARBA" id="ARBA00022777"/>
    </source>
</evidence>
<keyword evidence="9" id="KW-1133">Transmembrane helix</keyword>
<dbReference type="GO" id="GO:0016020">
    <property type="term" value="C:membrane"/>
    <property type="evidence" value="ECO:0007669"/>
    <property type="project" value="InterPro"/>
</dbReference>
<evidence type="ECO:0000313" key="12">
    <source>
        <dbReference type="EMBL" id="SDJ45116.1"/>
    </source>
</evidence>
<dbReference type="PANTHER" id="PTHR24421:SF10">
    <property type="entry name" value="NITRATE_NITRITE SENSOR PROTEIN NARQ"/>
    <property type="match status" value="1"/>
</dbReference>
<dbReference type="STRING" id="633440.SAMN05421869_110289"/>
<proteinExistence type="predicted"/>
<protein>
    <recommendedName>
        <fullName evidence="2">histidine kinase</fullName>
        <ecNumber evidence="2">2.7.13.3</ecNumber>
    </recommendedName>
</protein>
<feature type="domain" description="Signal transduction histidine kinase subgroup 3 dimerisation and phosphoacceptor" evidence="11">
    <location>
        <begin position="128"/>
        <end position="192"/>
    </location>
</feature>
<keyword evidence="7" id="KW-0067">ATP-binding</keyword>